<dbReference type="InterPro" id="IPR002372">
    <property type="entry name" value="PQQ_rpt_dom"/>
</dbReference>
<dbReference type="EMBL" id="CP022753">
    <property type="protein sequence ID" value="ASU82043.1"/>
    <property type="molecule type" value="Genomic_DNA"/>
</dbReference>
<evidence type="ECO:0000313" key="4">
    <source>
        <dbReference type="Proteomes" id="UP000215005"/>
    </source>
</evidence>
<organism evidence="3 4">
    <name type="scientific">Nocardiopsis gilva YIM 90087</name>
    <dbReference type="NCBI Taxonomy" id="1235441"/>
    <lineage>
        <taxon>Bacteria</taxon>
        <taxon>Bacillati</taxon>
        <taxon>Actinomycetota</taxon>
        <taxon>Actinomycetes</taxon>
        <taxon>Streptosporangiales</taxon>
        <taxon>Nocardiopsidaceae</taxon>
        <taxon>Nocardiopsis</taxon>
    </lineage>
</organism>
<proteinExistence type="predicted"/>
<feature type="region of interest" description="Disordered" evidence="1">
    <location>
        <begin position="269"/>
        <end position="297"/>
    </location>
</feature>
<sequence length="376" mass="41139">MADTLPFLASESDAEESGRTVRVDYPPSSLSTVEPVLCVDGRRDGEDCTASGTLRWSIPLEGDHYVGVDRTGRDWKLFNADSRLSPRARHSAKVLSGVLYHAEDTVVHALDPETGEVAWSADLRGENPAETHAFFESDAGIVALLRAGPERDRNPGELVVLDRKDGDVLKRFPLDADTAVAGVSGDVYITWHGASQDKPYRYTAHSLESGNEMWSVEFDARPGDDTWATFSDALIDDVLYVRRGFKNPDPDAERPKAYENLRFDALTGAALPGKGPDVPRRERGQEASSKAWDSAGDRFNGAEGDLRTYIWPPGPDSETDHAGIGTLRLRVDSDWPGAKRKLGVACAPDALRPQGEPFSLPNALHCDNARLFAINR</sequence>
<dbReference type="Pfam" id="PF13360">
    <property type="entry name" value="PQQ_2"/>
    <property type="match status" value="1"/>
</dbReference>
<dbReference type="Proteomes" id="UP000215005">
    <property type="component" value="Chromosome"/>
</dbReference>
<keyword evidence="4" id="KW-1185">Reference proteome</keyword>
<dbReference type="InterPro" id="IPR011047">
    <property type="entry name" value="Quinoprotein_ADH-like_sf"/>
</dbReference>
<feature type="region of interest" description="Disordered" evidence="1">
    <location>
        <begin position="1"/>
        <end position="21"/>
    </location>
</feature>
<evidence type="ECO:0000259" key="2">
    <source>
        <dbReference type="Pfam" id="PF13360"/>
    </source>
</evidence>
<dbReference type="SUPFAM" id="SSF50998">
    <property type="entry name" value="Quinoprotein alcohol dehydrogenase-like"/>
    <property type="match status" value="1"/>
</dbReference>
<evidence type="ECO:0000256" key="1">
    <source>
        <dbReference type="SAM" id="MobiDB-lite"/>
    </source>
</evidence>
<dbReference type="InterPro" id="IPR015943">
    <property type="entry name" value="WD40/YVTN_repeat-like_dom_sf"/>
</dbReference>
<reference evidence="3 4" key="1">
    <citation type="submission" date="2017-08" db="EMBL/GenBank/DDBJ databases">
        <title>The complete genome sequence of Nocardiopsis gilva YIM 90087.</title>
        <authorList>
            <person name="Yin M."/>
            <person name="Tang S."/>
        </authorList>
    </citation>
    <scope>NUCLEOTIDE SEQUENCE [LARGE SCALE GENOMIC DNA]</scope>
    <source>
        <strain evidence="3 4">YIM 90087</strain>
    </source>
</reference>
<name>A0A223S1M9_9ACTN</name>
<dbReference type="InterPro" id="IPR018391">
    <property type="entry name" value="PQQ_b-propeller_rpt"/>
</dbReference>
<dbReference type="KEGG" id="ngv:CDO52_03925"/>
<protein>
    <recommendedName>
        <fullName evidence="2">Pyrrolo-quinoline quinone repeat domain-containing protein</fullName>
    </recommendedName>
</protein>
<evidence type="ECO:0000313" key="3">
    <source>
        <dbReference type="EMBL" id="ASU82043.1"/>
    </source>
</evidence>
<dbReference type="AlphaFoldDB" id="A0A223S1M9"/>
<dbReference type="OrthoDB" id="3423815at2"/>
<dbReference type="RefSeq" id="WP_017620661.1">
    <property type="nucleotide sequence ID" value="NZ_ANBG01000344.1"/>
</dbReference>
<dbReference type="Gene3D" id="2.130.10.10">
    <property type="entry name" value="YVTN repeat-like/Quinoprotein amine dehydrogenase"/>
    <property type="match status" value="1"/>
</dbReference>
<accession>A0A223S1M9</accession>
<gene>
    <name evidence="3" type="ORF">CDO52_03925</name>
</gene>
<feature type="domain" description="Pyrrolo-quinoline quinone repeat" evidence="2">
    <location>
        <begin position="104"/>
        <end position="241"/>
    </location>
</feature>
<dbReference type="SMART" id="SM00564">
    <property type="entry name" value="PQQ"/>
    <property type="match status" value="2"/>
</dbReference>